<dbReference type="GO" id="GO:0005925">
    <property type="term" value="C:focal adhesion"/>
    <property type="evidence" value="ECO:0007669"/>
    <property type="project" value="UniProtKB-SubCell"/>
</dbReference>
<dbReference type="CDD" id="cd04048">
    <property type="entry name" value="C2A_Copine"/>
    <property type="match status" value="1"/>
</dbReference>
<keyword evidence="7" id="KW-0963">Cytoplasm</keyword>
<dbReference type="GO" id="GO:0046872">
    <property type="term" value="F:metal ion binding"/>
    <property type="evidence" value="ECO:0007669"/>
    <property type="project" value="UniProtKB-KW"/>
</dbReference>
<dbReference type="PROSITE" id="PS50004">
    <property type="entry name" value="C2"/>
    <property type="match status" value="2"/>
</dbReference>
<dbReference type="Pfam" id="PF00168">
    <property type="entry name" value="C2"/>
    <property type="match status" value="2"/>
</dbReference>
<dbReference type="RefSeq" id="XP_013395667.1">
    <property type="nucleotide sequence ID" value="XM_013540213.1"/>
</dbReference>
<dbReference type="InterPro" id="IPR010734">
    <property type="entry name" value="Copine_C"/>
</dbReference>
<dbReference type="FunFam" id="2.60.40.150:FF:000042">
    <property type="entry name" value="Copine 3"/>
    <property type="match status" value="1"/>
</dbReference>
<evidence type="ECO:0000256" key="9">
    <source>
        <dbReference type="ARBA" id="ARBA00022723"/>
    </source>
</evidence>
<evidence type="ECO:0000256" key="10">
    <source>
        <dbReference type="ARBA" id="ARBA00022737"/>
    </source>
</evidence>
<dbReference type="InterPro" id="IPR035892">
    <property type="entry name" value="C2_domain_sf"/>
</dbReference>
<dbReference type="Proteomes" id="UP000085678">
    <property type="component" value="Unplaced"/>
</dbReference>
<dbReference type="InterPro" id="IPR002035">
    <property type="entry name" value="VWF_A"/>
</dbReference>
<organism evidence="20 22">
    <name type="scientific">Lingula anatina</name>
    <name type="common">Brachiopod</name>
    <name type="synonym">Lingula unguis</name>
    <dbReference type="NCBI Taxonomy" id="7574"/>
    <lineage>
        <taxon>Eukaryota</taxon>
        <taxon>Metazoa</taxon>
        <taxon>Spiralia</taxon>
        <taxon>Lophotrochozoa</taxon>
        <taxon>Brachiopoda</taxon>
        <taxon>Linguliformea</taxon>
        <taxon>Lingulata</taxon>
        <taxon>Lingulida</taxon>
        <taxon>Linguloidea</taxon>
        <taxon>Lingulidae</taxon>
        <taxon>Lingula</taxon>
    </lineage>
</organism>
<dbReference type="FunFam" id="2.60.40.150:FF:000099">
    <property type="entry name" value="Copine 3"/>
    <property type="match status" value="1"/>
</dbReference>
<feature type="domain" description="C2" evidence="19">
    <location>
        <begin position="124"/>
        <end position="250"/>
    </location>
</feature>
<keyword evidence="11" id="KW-0106">Calcium</keyword>
<dbReference type="InterPro" id="IPR045052">
    <property type="entry name" value="Copine"/>
</dbReference>
<evidence type="ECO:0000256" key="3">
    <source>
        <dbReference type="ARBA" id="ARBA00004246"/>
    </source>
</evidence>
<evidence type="ECO:0000256" key="4">
    <source>
        <dbReference type="ARBA" id="ARBA00004496"/>
    </source>
</evidence>
<dbReference type="Pfam" id="PF07002">
    <property type="entry name" value="Copine"/>
    <property type="match status" value="1"/>
</dbReference>
<dbReference type="RefSeq" id="XP_013395666.1">
    <property type="nucleotide sequence ID" value="XM_013540212.1"/>
</dbReference>
<keyword evidence="9" id="KW-0479">Metal-binding</keyword>
<keyword evidence="8" id="KW-0597">Phosphoprotein</keyword>
<dbReference type="InterPro" id="IPR037768">
    <property type="entry name" value="C2B_Copine"/>
</dbReference>
<evidence type="ECO:0000313" key="22">
    <source>
        <dbReference type="RefSeq" id="XP_013395666.1"/>
    </source>
</evidence>
<keyword evidence="13" id="KW-0472">Membrane</keyword>
<keyword evidence="12" id="KW-0965">Cell junction</keyword>
<reference evidence="21 22" key="1">
    <citation type="submission" date="2025-04" db="UniProtKB">
        <authorList>
            <consortium name="RefSeq"/>
        </authorList>
    </citation>
    <scope>IDENTIFICATION</scope>
    <source>
        <tissue evidence="21 22">Gonads</tissue>
    </source>
</reference>
<keyword evidence="14" id="KW-0539">Nucleus</keyword>
<dbReference type="GO" id="GO:0071277">
    <property type="term" value="P:cellular response to calcium ion"/>
    <property type="evidence" value="ECO:0007669"/>
    <property type="project" value="TreeGrafter"/>
</dbReference>
<evidence type="ECO:0000256" key="2">
    <source>
        <dbReference type="ARBA" id="ARBA00004236"/>
    </source>
</evidence>
<keyword evidence="10" id="KW-0677">Repeat</keyword>
<evidence type="ECO:0000313" key="23">
    <source>
        <dbReference type="RefSeq" id="XP_013395667.1"/>
    </source>
</evidence>
<comment type="subunit">
    <text evidence="16">Monomer. Interacts with ERBB2 (preferentially with the tyrosine phosphorylated form); this interaction occurs at the cell membrane and is increased in a growth factor heregulin-dependent manner. Interacts with SHC1; this interaction may mediate the binding of CPNE3 with ERBB2. Interacts with RACK1.</text>
</comment>
<evidence type="ECO:0000256" key="17">
    <source>
        <dbReference type="ARBA" id="ARBA00074834"/>
    </source>
</evidence>
<dbReference type="GO" id="GO:0005634">
    <property type="term" value="C:nucleus"/>
    <property type="evidence" value="ECO:0007669"/>
    <property type="project" value="UniProtKB-SubCell"/>
</dbReference>
<dbReference type="PANTHER" id="PTHR10857">
    <property type="entry name" value="COPINE"/>
    <property type="match status" value="1"/>
</dbReference>
<dbReference type="CDD" id="cd04047">
    <property type="entry name" value="C2B_Copine"/>
    <property type="match status" value="1"/>
</dbReference>
<dbReference type="RefSeq" id="XP_013395665.1">
    <property type="nucleotide sequence ID" value="XM_013540211.1"/>
</dbReference>
<comment type="subcellular location">
    <subcellularLocation>
        <location evidence="3">Cell junction</location>
        <location evidence="3">Focal adhesion</location>
    </subcellularLocation>
    <subcellularLocation>
        <location evidence="2">Cell membrane</location>
    </subcellularLocation>
    <subcellularLocation>
        <location evidence="4">Cytoplasm</location>
    </subcellularLocation>
    <subcellularLocation>
        <location evidence="1">Nucleus</location>
    </subcellularLocation>
</comment>
<evidence type="ECO:0000256" key="18">
    <source>
        <dbReference type="ARBA" id="ARBA00076171"/>
    </source>
</evidence>
<evidence type="ECO:0000313" key="21">
    <source>
        <dbReference type="RefSeq" id="XP_013395665.1"/>
    </source>
</evidence>
<protein>
    <recommendedName>
        <fullName evidence="17">Copine-3</fullName>
    </recommendedName>
    <alternativeName>
        <fullName evidence="18">Copine III</fullName>
    </alternativeName>
</protein>
<evidence type="ECO:0000256" key="14">
    <source>
        <dbReference type="ARBA" id="ARBA00023242"/>
    </source>
</evidence>
<dbReference type="InterPro" id="IPR000008">
    <property type="entry name" value="C2_dom"/>
</dbReference>
<dbReference type="AlphaFoldDB" id="A0A1S3ICT1"/>
<evidence type="ECO:0000313" key="20">
    <source>
        <dbReference type="Proteomes" id="UP000085678"/>
    </source>
</evidence>
<evidence type="ECO:0000256" key="13">
    <source>
        <dbReference type="ARBA" id="ARBA00023136"/>
    </source>
</evidence>
<evidence type="ECO:0000256" key="5">
    <source>
        <dbReference type="ARBA" id="ARBA00009048"/>
    </source>
</evidence>
<sequence length="538" mass="60470">MAQPPSALCVTKVEIRVECRDLRKADVTSKSDPLCALYMQQQGKWFEVGRTEKIKNDQNPKFTKTFQVDYFFEEVQKLKFMIYDVDNETSTLNDDDFLGQLETTLGEVVSGNPMTKPLSLWEKIPIKSQIIIRAEEIQSNNEMINLSFKAEKLDKKDFLGKSDPFLEISRLGRDNQWQPVHRTEVRKNTLNPTWKPFKLNLNTLCFNQPKLQIKIDCYDHDDDGSHDLIGGFTTTLTELLKAETSQVEWPAINPKKQAKKKNYHNSGLIYLTEAKITKEYSFLDYVFGGMQINFTVGVDFTASNGDPKNASSLHYINPYQPNEYMQAISTVGAVVQDYDSDKMFPALGFGAKIPPEYQVSHEFALNFNLQNPFCAGVHGIIEAYKNCIGQVQLYGPTNIAPVIYHVANFALAAHQQGGAKSYFVLLLITDGVVTDLDQTREAIVYASGLPMSIIIVGVGAADFSAMNFLDGDDGVLRSARGEPVRRDIVQFVPFRRFQQAPPAELAKNVLAELPQQVVQYYRMMGVAPEVPPPSAVNT</sequence>
<dbReference type="STRING" id="7574.A0A1S3ICT1"/>
<keyword evidence="6" id="KW-1003">Cell membrane</keyword>
<name>A0A1S3ICT1_LINAN</name>
<evidence type="ECO:0000256" key="8">
    <source>
        <dbReference type="ARBA" id="ARBA00022553"/>
    </source>
</evidence>
<comment type="similarity">
    <text evidence="5">Belongs to the copine family.</text>
</comment>
<evidence type="ECO:0000259" key="19">
    <source>
        <dbReference type="PROSITE" id="PS50004"/>
    </source>
</evidence>
<evidence type="ECO:0000256" key="11">
    <source>
        <dbReference type="ARBA" id="ARBA00022837"/>
    </source>
</evidence>
<dbReference type="SUPFAM" id="SSF49562">
    <property type="entry name" value="C2 domain (Calcium/lipid-binding domain, CaLB)"/>
    <property type="match status" value="2"/>
</dbReference>
<dbReference type="GO" id="GO:0005737">
    <property type="term" value="C:cytoplasm"/>
    <property type="evidence" value="ECO:0007669"/>
    <property type="project" value="UniProtKB-SubCell"/>
</dbReference>
<dbReference type="SUPFAM" id="SSF53300">
    <property type="entry name" value="vWA-like"/>
    <property type="match status" value="1"/>
</dbReference>
<keyword evidence="20" id="KW-1185">Reference proteome</keyword>
<evidence type="ECO:0000256" key="7">
    <source>
        <dbReference type="ARBA" id="ARBA00022490"/>
    </source>
</evidence>
<dbReference type="KEGG" id="lak:106162793"/>
<proteinExistence type="inferred from homology"/>
<evidence type="ECO:0000256" key="1">
    <source>
        <dbReference type="ARBA" id="ARBA00004123"/>
    </source>
</evidence>
<dbReference type="GO" id="GO:0005544">
    <property type="term" value="F:calcium-dependent phospholipid binding"/>
    <property type="evidence" value="ECO:0007669"/>
    <property type="project" value="InterPro"/>
</dbReference>
<dbReference type="SMART" id="SM00239">
    <property type="entry name" value="C2"/>
    <property type="match status" value="2"/>
</dbReference>
<evidence type="ECO:0000256" key="12">
    <source>
        <dbReference type="ARBA" id="ARBA00022949"/>
    </source>
</evidence>
<dbReference type="OrthoDB" id="5855668at2759"/>
<evidence type="ECO:0000256" key="6">
    <source>
        <dbReference type="ARBA" id="ARBA00022475"/>
    </source>
</evidence>
<comment type="function">
    <text evidence="15">Calcium-dependent phospholipid-binding protein that plays a role in ERBB2-mediated tumor cell migration in response to growth factor heregulin stimulation.</text>
</comment>
<dbReference type="InterPro" id="IPR036465">
    <property type="entry name" value="vWFA_dom_sf"/>
</dbReference>
<dbReference type="Gene3D" id="2.60.40.150">
    <property type="entry name" value="C2 domain"/>
    <property type="match status" value="2"/>
</dbReference>
<evidence type="ECO:0000256" key="16">
    <source>
        <dbReference type="ARBA" id="ARBA00065466"/>
    </source>
</evidence>
<accession>A0A1S3ICT1</accession>
<gene>
    <name evidence="21 22 23" type="primary">LOC106162793</name>
</gene>
<evidence type="ECO:0000256" key="15">
    <source>
        <dbReference type="ARBA" id="ARBA00058857"/>
    </source>
</evidence>
<dbReference type="SMART" id="SM00327">
    <property type="entry name" value="VWA"/>
    <property type="match status" value="1"/>
</dbReference>
<dbReference type="GeneID" id="106162793"/>
<dbReference type="PANTHER" id="PTHR10857:SF102">
    <property type="entry name" value="C2 DOMAIN-CONTAINING PROTEIN"/>
    <property type="match status" value="1"/>
</dbReference>
<dbReference type="GO" id="GO:0005886">
    <property type="term" value="C:plasma membrane"/>
    <property type="evidence" value="ECO:0007669"/>
    <property type="project" value="UniProtKB-SubCell"/>
</dbReference>
<feature type="domain" description="C2" evidence="19">
    <location>
        <begin position="1"/>
        <end position="118"/>
    </location>
</feature>